<dbReference type="GO" id="GO:0016757">
    <property type="term" value="F:glycosyltransferase activity"/>
    <property type="evidence" value="ECO:0007669"/>
    <property type="project" value="InterPro"/>
</dbReference>
<dbReference type="Proteomes" id="UP000050465">
    <property type="component" value="Unassembled WGS sequence"/>
</dbReference>
<dbReference type="Pfam" id="PF00534">
    <property type="entry name" value="Glycos_transf_1"/>
    <property type="match status" value="1"/>
</dbReference>
<comment type="caution">
    <text evidence="3">The sequence shown here is derived from an EMBL/GenBank/DDBJ whole genome shotgun (WGS) entry which is preliminary data.</text>
</comment>
<evidence type="ECO:0000313" key="4">
    <source>
        <dbReference type="Proteomes" id="UP000050465"/>
    </source>
</evidence>
<dbReference type="STRING" id="1666911.HLUCCA11_13005"/>
<evidence type="ECO:0000313" key="3">
    <source>
        <dbReference type="EMBL" id="KPQ34854.1"/>
    </source>
</evidence>
<gene>
    <name evidence="3" type="ORF">HLUCCA11_13005</name>
</gene>
<keyword evidence="3" id="KW-0808">Transferase</keyword>
<protein>
    <submittedName>
        <fullName evidence="3">Glycosyltransferase</fullName>
    </submittedName>
</protein>
<organism evidence="3 4">
    <name type="scientific">Phormidesmis priestleyi Ana</name>
    <dbReference type="NCBI Taxonomy" id="1666911"/>
    <lineage>
        <taxon>Bacteria</taxon>
        <taxon>Bacillati</taxon>
        <taxon>Cyanobacteriota</taxon>
        <taxon>Cyanophyceae</taxon>
        <taxon>Leptolyngbyales</taxon>
        <taxon>Leptolyngbyaceae</taxon>
        <taxon>Phormidesmis</taxon>
    </lineage>
</organism>
<proteinExistence type="predicted"/>
<dbReference type="EMBL" id="LJZR01000016">
    <property type="protein sequence ID" value="KPQ34854.1"/>
    <property type="molecule type" value="Genomic_DNA"/>
</dbReference>
<dbReference type="Pfam" id="PF13439">
    <property type="entry name" value="Glyco_transf_4"/>
    <property type="match status" value="1"/>
</dbReference>
<accession>A0A0P7ZPM3</accession>
<reference evidence="3 4" key="1">
    <citation type="submission" date="2015-09" db="EMBL/GenBank/DDBJ databases">
        <title>Identification and resolution of microdiversity through metagenomic sequencing of parallel consortia.</title>
        <authorList>
            <person name="Nelson W.C."/>
            <person name="Romine M.F."/>
            <person name="Lindemann S.R."/>
        </authorList>
    </citation>
    <scope>NUCLEOTIDE SEQUENCE [LARGE SCALE GENOMIC DNA]</scope>
    <source>
        <strain evidence="3">Ana</strain>
    </source>
</reference>
<dbReference type="AlphaFoldDB" id="A0A0P7ZPM3"/>
<evidence type="ECO:0000259" key="2">
    <source>
        <dbReference type="Pfam" id="PF13439"/>
    </source>
</evidence>
<name>A0A0P7ZPM3_9CYAN</name>
<dbReference type="PANTHER" id="PTHR12526">
    <property type="entry name" value="GLYCOSYLTRANSFERASE"/>
    <property type="match status" value="1"/>
</dbReference>
<dbReference type="SUPFAM" id="SSF53756">
    <property type="entry name" value="UDP-Glycosyltransferase/glycogen phosphorylase"/>
    <property type="match status" value="1"/>
</dbReference>
<sequence length="420" mass="46522">MKTGSEATVAYVSFDVVPSHKGAAIHIESFVRALAQAQANKKTNRKVELVTVAAQATAMTRVNWPNVNHTVLPAVGKTLIDRVLCFQAHLRTWLQGRAFETIQVRSIFEGMVIAQNKEQLCRSLIFEVNGMPSIELKYRYPKVADDLELMNKLLVQEQICLETADHIVTPSPITQQYLINRGISAAKIQVIPNGINLSCLSYQPPRPIPTIQILNMLYFGTLSAWQGVELAIEALALYRREHDAQLTIVGPARGQQAEQLMKLARKLGVAEQVHILPAKPQAELTALMHQADVIIAPLKANDRNLVQGCCPMKVLEGMGSGTPMITSNLPVTLSLGENEKHFLAVRPGSAKAIKDAMLRLRTDLALRMRLSREGRSHVVSHYSWERSHQALLQLHASANAHPSLGIHVNSRIVRTVRTVE</sequence>
<dbReference type="InterPro" id="IPR028098">
    <property type="entry name" value="Glyco_trans_4-like_N"/>
</dbReference>
<feature type="domain" description="Glycosyltransferase subfamily 4-like N-terminal" evidence="2">
    <location>
        <begin position="28"/>
        <end position="197"/>
    </location>
</feature>
<dbReference type="CDD" id="cd03801">
    <property type="entry name" value="GT4_PimA-like"/>
    <property type="match status" value="1"/>
</dbReference>
<feature type="domain" description="Glycosyl transferase family 1" evidence="1">
    <location>
        <begin position="216"/>
        <end position="376"/>
    </location>
</feature>
<dbReference type="InterPro" id="IPR001296">
    <property type="entry name" value="Glyco_trans_1"/>
</dbReference>
<dbReference type="Gene3D" id="3.40.50.2000">
    <property type="entry name" value="Glycogen Phosphorylase B"/>
    <property type="match status" value="2"/>
</dbReference>
<evidence type="ECO:0000259" key="1">
    <source>
        <dbReference type="Pfam" id="PF00534"/>
    </source>
</evidence>